<keyword evidence="8" id="KW-0472">Membrane</keyword>
<keyword evidence="13" id="KW-1185">Reference proteome</keyword>
<protein>
    <recommendedName>
        <fullName evidence="4">Flagellar motor switch protein FliM</fullName>
    </recommendedName>
</protein>
<dbReference type="Proteomes" id="UP000284547">
    <property type="component" value="Unassembled WGS sequence"/>
</dbReference>
<keyword evidence="9" id="KW-0975">Bacterial flagellum</keyword>
<dbReference type="Gene3D" id="3.40.1550.10">
    <property type="entry name" value="CheC-like"/>
    <property type="match status" value="1"/>
</dbReference>
<accession>A0A411Z1E8</accession>
<comment type="function">
    <text evidence="10">FliM is one of three proteins (FliG, FliN, FliM) that forms the rotor-mounted switch complex (C ring), located at the base of the basal body. This complex interacts with the CheY and CheZ chemotaxis proteins, in addition to contacting components of the motor that determine the direction of flagellar rotation.</text>
</comment>
<dbReference type="InterPro" id="IPR036429">
    <property type="entry name" value="SpoA-like_sf"/>
</dbReference>
<evidence type="ECO:0000256" key="5">
    <source>
        <dbReference type="ARBA" id="ARBA00022475"/>
    </source>
</evidence>
<evidence type="ECO:0000256" key="10">
    <source>
        <dbReference type="ARBA" id="ARBA00025044"/>
    </source>
</evidence>
<keyword evidence="12" id="KW-0969">Cilium</keyword>
<reference evidence="12 13" key="1">
    <citation type="submission" date="2018-08" db="EMBL/GenBank/DDBJ databases">
        <title>Flavobacterium tibetense sp. nov., isolated from a wetland YonghuCo on Tibetan Plateau.</title>
        <authorList>
            <person name="Phurbu D."/>
            <person name="Lu H."/>
            <person name="Xing P."/>
        </authorList>
    </citation>
    <scope>NUCLEOTIDE SEQUENCE [LARGE SCALE GENOMIC DNA]</scope>
    <source>
        <strain evidence="12 13">DJC</strain>
    </source>
</reference>
<keyword evidence="12" id="KW-0966">Cell projection</keyword>
<evidence type="ECO:0000256" key="3">
    <source>
        <dbReference type="ARBA" id="ARBA00011049"/>
    </source>
</evidence>
<evidence type="ECO:0000313" key="12">
    <source>
        <dbReference type="EMBL" id="RGP36896.1"/>
    </source>
</evidence>
<keyword evidence="5" id="KW-1003">Cell membrane</keyword>
<gene>
    <name evidence="12" type="ORF">D1012_12140</name>
</gene>
<evidence type="ECO:0000256" key="4">
    <source>
        <dbReference type="ARBA" id="ARBA00021898"/>
    </source>
</evidence>
<comment type="similarity">
    <text evidence="3">Belongs to the FliM family.</text>
</comment>
<keyword evidence="12" id="KW-0282">Flagellum</keyword>
<name>A0A411Z1E8_9RHOB</name>
<dbReference type="GO" id="GO:0071978">
    <property type="term" value="P:bacterial-type flagellum-dependent swarming motility"/>
    <property type="evidence" value="ECO:0007669"/>
    <property type="project" value="TreeGrafter"/>
</dbReference>
<dbReference type="GO" id="GO:0005886">
    <property type="term" value="C:plasma membrane"/>
    <property type="evidence" value="ECO:0007669"/>
    <property type="project" value="UniProtKB-SubCell"/>
</dbReference>
<dbReference type="GO" id="GO:0009425">
    <property type="term" value="C:bacterial-type flagellum basal body"/>
    <property type="evidence" value="ECO:0007669"/>
    <property type="project" value="UniProtKB-SubCell"/>
</dbReference>
<comment type="caution">
    <text evidence="12">The sequence shown here is derived from an EMBL/GenBank/DDBJ whole genome shotgun (WGS) entry which is preliminary data.</text>
</comment>
<dbReference type="EMBL" id="QWEY01000006">
    <property type="protein sequence ID" value="RGP36896.1"/>
    <property type="molecule type" value="Genomic_DNA"/>
</dbReference>
<evidence type="ECO:0000256" key="2">
    <source>
        <dbReference type="ARBA" id="ARBA00004202"/>
    </source>
</evidence>
<dbReference type="PANTHER" id="PTHR30034">
    <property type="entry name" value="FLAGELLAR MOTOR SWITCH PROTEIN FLIM"/>
    <property type="match status" value="1"/>
</dbReference>
<dbReference type="SUPFAM" id="SSF101801">
    <property type="entry name" value="Surface presentation of antigens (SPOA)"/>
    <property type="match status" value="1"/>
</dbReference>
<dbReference type="InterPro" id="IPR001543">
    <property type="entry name" value="FliN-like_C"/>
</dbReference>
<dbReference type="PANTHER" id="PTHR30034:SF6">
    <property type="entry name" value="YOP PROTEINS TRANSLOCATION PROTEIN Q"/>
    <property type="match status" value="1"/>
</dbReference>
<dbReference type="Gene3D" id="2.30.330.10">
    <property type="entry name" value="SpoA-like"/>
    <property type="match status" value="1"/>
</dbReference>
<evidence type="ECO:0000256" key="9">
    <source>
        <dbReference type="ARBA" id="ARBA00023143"/>
    </source>
</evidence>
<dbReference type="InterPro" id="IPR028976">
    <property type="entry name" value="CheC-like_sf"/>
</dbReference>
<evidence type="ECO:0000256" key="7">
    <source>
        <dbReference type="ARBA" id="ARBA00022779"/>
    </source>
</evidence>
<keyword evidence="6" id="KW-0145">Chemotaxis</keyword>
<evidence type="ECO:0000256" key="1">
    <source>
        <dbReference type="ARBA" id="ARBA00004117"/>
    </source>
</evidence>
<dbReference type="GO" id="GO:0050918">
    <property type="term" value="P:positive chemotaxis"/>
    <property type="evidence" value="ECO:0007669"/>
    <property type="project" value="TreeGrafter"/>
</dbReference>
<evidence type="ECO:0000313" key="13">
    <source>
        <dbReference type="Proteomes" id="UP000284547"/>
    </source>
</evidence>
<organism evidence="12 13">
    <name type="scientific">Pseudotabrizicola alkalilacus</name>
    <dbReference type="NCBI Taxonomy" id="2305252"/>
    <lineage>
        <taxon>Bacteria</taxon>
        <taxon>Pseudomonadati</taxon>
        <taxon>Pseudomonadota</taxon>
        <taxon>Alphaproteobacteria</taxon>
        <taxon>Rhodobacterales</taxon>
        <taxon>Paracoccaceae</taxon>
        <taxon>Pseudotabrizicola</taxon>
    </lineage>
</organism>
<proteinExistence type="inferred from homology"/>
<evidence type="ECO:0000256" key="6">
    <source>
        <dbReference type="ARBA" id="ARBA00022500"/>
    </source>
</evidence>
<evidence type="ECO:0000256" key="8">
    <source>
        <dbReference type="ARBA" id="ARBA00023136"/>
    </source>
</evidence>
<feature type="domain" description="Flagellar motor switch protein FliN-like C-terminal" evidence="11">
    <location>
        <begin position="221"/>
        <end position="290"/>
    </location>
</feature>
<dbReference type="AlphaFoldDB" id="A0A411Z1E8"/>
<sequence length="342" mass="36474">MAGEVIRKKLLTGQQAAIEGGPGADRAWRVAFARATRDMMQLPVDFASLSISRLSLAELLDLPPERALILMLEGPQEGLGLLILSPDLLTALIEVLTMGKCGNQTPDPRKPTRTDAAMLSPLVDLALSHLEEALAEDGDLIWTSGFRYASFIEEARPLGLLLEDISYRALTARLSLAHGARVGDMILILPAEGRGRKPRRKANAVPDAVARPAFAAALATRVEAATCQIEAVVARMSLPLTEVMCLSVNTVLPLPSAALDRIRFEGLDGRCVAEGKLGQHRGMRAIRLTSGEWQDDQATHPPVAFAAAAPADFPAGSWESETPAGDAPLAFDFASFPATGTD</sequence>
<evidence type="ECO:0000259" key="11">
    <source>
        <dbReference type="Pfam" id="PF01052"/>
    </source>
</evidence>
<dbReference type="Pfam" id="PF01052">
    <property type="entry name" value="FliMN_C"/>
    <property type="match status" value="1"/>
</dbReference>
<comment type="subcellular location">
    <subcellularLocation>
        <location evidence="1">Bacterial flagellum basal body</location>
    </subcellularLocation>
    <subcellularLocation>
        <location evidence="2">Cell membrane</location>
        <topology evidence="2">Peripheral membrane protein</topology>
    </subcellularLocation>
</comment>
<keyword evidence="7" id="KW-0283">Flagellar rotation</keyword>